<evidence type="ECO:0000313" key="2">
    <source>
        <dbReference type="EMBL" id="KAJ1130968.1"/>
    </source>
</evidence>
<reference evidence="2" key="1">
    <citation type="journal article" date="2022" name="bioRxiv">
        <title>Sequencing and chromosome-scale assembly of the giantPleurodeles waltlgenome.</title>
        <authorList>
            <person name="Brown T."/>
            <person name="Elewa A."/>
            <person name="Iarovenko S."/>
            <person name="Subramanian E."/>
            <person name="Araus A.J."/>
            <person name="Petzold A."/>
            <person name="Susuki M."/>
            <person name="Suzuki K.-i.T."/>
            <person name="Hayashi T."/>
            <person name="Toyoda A."/>
            <person name="Oliveira C."/>
            <person name="Osipova E."/>
            <person name="Leigh N.D."/>
            <person name="Simon A."/>
            <person name="Yun M.H."/>
        </authorList>
    </citation>
    <scope>NUCLEOTIDE SEQUENCE</scope>
    <source>
        <strain evidence="2">20211129_DDA</strain>
        <tissue evidence="2">Liver</tissue>
    </source>
</reference>
<protein>
    <submittedName>
        <fullName evidence="2">Uncharacterized protein</fullName>
    </submittedName>
</protein>
<keyword evidence="3" id="KW-1185">Reference proteome</keyword>
<gene>
    <name evidence="2" type="ORF">NDU88_009312</name>
</gene>
<organism evidence="2 3">
    <name type="scientific">Pleurodeles waltl</name>
    <name type="common">Iberian ribbed newt</name>
    <dbReference type="NCBI Taxonomy" id="8319"/>
    <lineage>
        <taxon>Eukaryota</taxon>
        <taxon>Metazoa</taxon>
        <taxon>Chordata</taxon>
        <taxon>Craniata</taxon>
        <taxon>Vertebrata</taxon>
        <taxon>Euteleostomi</taxon>
        <taxon>Amphibia</taxon>
        <taxon>Batrachia</taxon>
        <taxon>Caudata</taxon>
        <taxon>Salamandroidea</taxon>
        <taxon>Salamandridae</taxon>
        <taxon>Pleurodelinae</taxon>
        <taxon>Pleurodeles</taxon>
    </lineage>
</organism>
<evidence type="ECO:0000313" key="3">
    <source>
        <dbReference type="Proteomes" id="UP001066276"/>
    </source>
</evidence>
<dbReference type="AlphaFoldDB" id="A0AAV7PWX1"/>
<proteinExistence type="predicted"/>
<dbReference type="EMBL" id="JANPWB010000011">
    <property type="protein sequence ID" value="KAJ1130968.1"/>
    <property type="molecule type" value="Genomic_DNA"/>
</dbReference>
<sequence length="91" mass="9912">MDTIAADLGILKDGHKKLADKTPEAAWDWLDREYPAPRQRAGNRGVSDLNQPKTWTAQTPTQRRNNCLLAPGGTEGQGVSTTVGEEHGDQT</sequence>
<feature type="region of interest" description="Disordered" evidence="1">
    <location>
        <begin position="36"/>
        <end position="91"/>
    </location>
</feature>
<name>A0AAV7PWX1_PLEWA</name>
<comment type="caution">
    <text evidence="2">The sequence shown here is derived from an EMBL/GenBank/DDBJ whole genome shotgun (WGS) entry which is preliminary data.</text>
</comment>
<dbReference type="Proteomes" id="UP001066276">
    <property type="component" value="Chromosome 7"/>
</dbReference>
<feature type="compositionally biased region" description="Polar residues" evidence="1">
    <location>
        <begin position="48"/>
        <end position="65"/>
    </location>
</feature>
<evidence type="ECO:0000256" key="1">
    <source>
        <dbReference type="SAM" id="MobiDB-lite"/>
    </source>
</evidence>
<accession>A0AAV7PWX1</accession>